<comment type="caution">
    <text evidence="1">The sequence shown here is derived from an EMBL/GenBank/DDBJ whole genome shotgun (WGS) entry which is preliminary data.</text>
</comment>
<evidence type="ECO:0000313" key="2">
    <source>
        <dbReference type="Proteomes" id="UP000439903"/>
    </source>
</evidence>
<keyword evidence="2" id="KW-1185">Reference proteome</keyword>
<protein>
    <submittedName>
        <fullName evidence="1">Uncharacterized protein</fullName>
    </submittedName>
</protein>
<gene>
    <name evidence="1" type="ORF">F8M41_019300</name>
</gene>
<name>A0A8H4EKL3_GIGMA</name>
<dbReference type="AlphaFoldDB" id="A0A8H4EKL3"/>
<dbReference type="Proteomes" id="UP000439903">
    <property type="component" value="Unassembled WGS sequence"/>
</dbReference>
<sequence length="96" mass="11244">MDFFLEKNATKISALKLDNFYSHRDPELFHAIACLIKSQEQLRQFHLVGEEVEEDHHVVPAEFYAIISALECHKQSLREVIIENCDYSAEFNMLMN</sequence>
<proteinExistence type="predicted"/>
<organism evidence="1 2">
    <name type="scientific">Gigaspora margarita</name>
    <dbReference type="NCBI Taxonomy" id="4874"/>
    <lineage>
        <taxon>Eukaryota</taxon>
        <taxon>Fungi</taxon>
        <taxon>Fungi incertae sedis</taxon>
        <taxon>Mucoromycota</taxon>
        <taxon>Glomeromycotina</taxon>
        <taxon>Glomeromycetes</taxon>
        <taxon>Diversisporales</taxon>
        <taxon>Gigasporaceae</taxon>
        <taxon>Gigaspora</taxon>
    </lineage>
</organism>
<reference evidence="1 2" key="1">
    <citation type="journal article" date="2019" name="Environ. Microbiol.">
        <title>At the nexus of three kingdoms: the genome of the mycorrhizal fungus Gigaspora margarita provides insights into plant, endobacterial and fungal interactions.</title>
        <authorList>
            <person name="Venice F."/>
            <person name="Ghignone S."/>
            <person name="Salvioli di Fossalunga A."/>
            <person name="Amselem J."/>
            <person name="Novero M."/>
            <person name="Xianan X."/>
            <person name="Sedzielewska Toro K."/>
            <person name="Morin E."/>
            <person name="Lipzen A."/>
            <person name="Grigoriev I.V."/>
            <person name="Henrissat B."/>
            <person name="Martin F.M."/>
            <person name="Bonfante P."/>
        </authorList>
    </citation>
    <scope>NUCLEOTIDE SEQUENCE [LARGE SCALE GENOMIC DNA]</scope>
    <source>
        <strain evidence="1 2">BEG34</strain>
    </source>
</reference>
<evidence type="ECO:0000313" key="1">
    <source>
        <dbReference type="EMBL" id="KAF0505650.1"/>
    </source>
</evidence>
<dbReference type="EMBL" id="WTPW01000497">
    <property type="protein sequence ID" value="KAF0505650.1"/>
    <property type="molecule type" value="Genomic_DNA"/>
</dbReference>
<accession>A0A8H4EKL3</accession>